<proteinExistence type="predicted"/>
<dbReference type="EMBL" id="MN739588">
    <property type="protein sequence ID" value="QHT14726.1"/>
    <property type="molecule type" value="Genomic_DNA"/>
</dbReference>
<evidence type="ECO:0000313" key="1">
    <source>
        <dbReference type="EMBL" id="QHT14726.1"/>
    </source>
</evidence>
<organism evidence="1">
    <name type="scientific">viral metagenome</name>
    <dbReference type="NCBI Taxonomy" id="1070528"/>
    <lineage>
        <taxon>unclassified sequences</taxon>
        <taxon>metagenomes</taxon>
        <taxon>organismal metagenomes</taxon>
    </lineage>
</organism>
<name>A0A6C0DCJ6_9ZZZZ</name>
<accession>A0A6C0DCJ6</accession>
<dbReference type="AlphaFoldDB" id="A0A6C0DCJ6"/>
<reference evidence="1" key="1">
    <citation type="journal article" date="2020" name="Nature">
        <title>Giant virus diversity and host interactions through global metagenomics.</title>
        <authorList>
            <person name="Schulz F."/>
            <person name="Roux S."/>
            <person name="Paez-Espino D."/>
            <person name="Jungbluth S."/>
            <person name="Walsh D.A."/>
            <person name="Denef V.J."/>
            <person name="McMahon K.D."/>
            <person name="Konstantinidis K.T."/>
            <person name="Eloe-Fadrosh E.A."/>
            <person name="Kyrpides N.C."/>
            <person name="Woyke T."/>
        </authorList>
    </citation>
    <scope>NUCLEOTIDE SEQUENCE</scope>
    <source>
        <strain evidence="1">GVMAG-M-3300023174-141</strain>
    </source>
</reference>
<protein>
    <submittedName>
        <fullName evidence="1">Uncharacterized protein</fullName>
    </submittedName>
</protein>
<sequence length="109" mass="12448">MKYTRSRDIEWNGVKPLPTEINVMSYDMHTAEMELLSIICRLHGHMTAFDLLMGAEPDSEKDKDISSVLAAFQAYISPRMPLSHYTSADKRIKPMRADQPVVPIDPEKQ</sequence>